<keyword evidence="16" id="KW-1185">Reference proteome</keyword>
<evidence type="ECO:0000256" key="3">
    <source>
        <dbReference type="ARBA" id="ARBA00011881"/>
    </source>
</evidence>
<protein>
    <recommendedName>
        <fullName evidence="5">4-hydroxy-2-oxoglutarate aldolase, mitochondrial</fullName>
        <ecNumber evidence="4">4.1.3.16</ecNumber>
    </recommendedName>
    <alternativeName>
        <fullName evidence="9">Dihydrodipicolinate synthase-like</fullName>
    </alternativeName>
    <alternativeName>
        <fullName evidence="8">Probable 2-keto-4-hydroxyglutarate aldolase</fullName>
    </alternativeName>
</protein>
<dbReference type="EMBL" id="MU550350">
    <property type="protein sequence ID" value="KAI5627560.1"/>
    <property type="molecule type" value="Genomic_DNA"/>
</dbReference>
<reference evidence="15" key="1">
    <citation type="submission" date="2018-07" db="EMBL/GenBank/DDBJ databases">
        <title>Comparative genomics of catfishes provides insights into carnivory and benthic adaptation.</title>
        <authorList>
            <person name="Zhang Y."/>
            <person name="Wang D."/>
            <person name="Peng Z."/>
            <person name="Zheng S."/>
            <person name="Shao F."/>
            <person name="Tao W."/>
        </authorList>
    </citation>
    <scope>NUCLEOTIDE SEQUENCE</scope>
    <source>
        <strain evidence="15">Chongqing</strain>
    </source>
</reference>
<evidence type="ECO:0000256" key="11">
    <source>
        <dbReference type="ARBA" id="ARBA00033613"/>
    </source>
</evidence>
<evidence type="ECO:0000256" key="9">
    <source>
        <dbReference type="ARBA" id="ARBA00032879"/>
    </source>
</evidence>
<gene>
    <name evidence="15" type="ORF">C0J50_12887</name>
</gene>
<dbReference type="Proteomes" id="UP001205998">
    <property type="component" value="Unassembled WGS sequence"/>
</dbReference>
<evidence type="ECO:0000256" key="6">
    <source>
        <dbReference type="ARBA" id="ARBA00023239"/>
    </source>
</evidence>
<dbReference type="Pfam" id="PF00701">
    <property type="entry name" value="DHDPS"/>
    <property type="match status" value="1"/>
</dbReference>
<evidence type="ECO:0000256" key="1">
    <source>
        <dbReference type="ARBA" id="ARBA00002577"/>
    </source>
</evidence>
<dbReference type="SUPFAM" id="SSF51569">
    <property type="entry name" value="Aldolase"/>
    <property type="match status" value="1"/>
</dbReference>
<evidence type="ECO:0000256" key="4">
    <source>
        <dbReference type="ARBA" id="ARBA00012215"/>
    </source>
</evidence>
<dbReference type="GO" id="GO:0008840">
    <property type="term" value="F:4-hydroxy-tetrahydrodipicolinate synthase activity"/>
    <property type="evidence" value="ECO:0007669"/>
    <property type="project" value="TreeGrafter"/>
</dbReference>
<dbReference type="GO" id="GO:0008700">
    <property type="term" value="F:(R,S)-4-hydroxy-2-oxoglutarate aldolase activity"/>
    <property type="evidence" value="ECO:0007669"/>
    <property type="project" value="UniProtKB-EC"/>
</dbReference>
<evidence type="ECO:0000256" key="14">
    <source>
        <dbReference type="PIRSR" id="PIRSR001365-2"/>
    </source>
</evidence>
<comment type="caution">
    <text evidence="15">The sequence shown here is derived from an EMBL/GenBank/DDBJ whole genome shotgun (WGS) entry which is preliminary data.</text>
</comment>
<dbReference type="SMART" id="SM01130">
    <property type="entry name" value="DHDPS"/>
    <property type="match status" value="1"/>
</dbReference>
<dbReference type="GO" id="GO:0005739">
    <property type="term" value="C:mitochondrion"/>
    <property type="evidence" value="ECO:0007669"/>
    <property type="project" value="TreeGrafter"/>
</dbReference>
<name>A0AAD5B5D3_SILAS</name>
<dbReference type="PANTHER" id="PTHR12128">
    <property type="entry name" value="DIHYDRODIPICOLINATE SYNTHASE"/>
    <property type="match status" value="1"/>
</dbReference>
<organism evidence="15 16">
    <name type="scientific">Silurus asotus</name>
    <name type="common">Amur catfish</name>
    <name type="synonym">Parasilurus asotus</name>
    <dbReference type="NCBI Taxonomy" id="30991"/>
    <lineage>
        <taxon>Eukaryota</taxon>
        <taxon>Metazoa</taxon>
        <taxon>Chordata</taxon>
        <taxon>Craniata</taxon>
        <taxon>Vertebrata</taxon>
        <taxon>Euteleostomi</taxon>
        <taxon>Actinopterygii</taxon>
        <taxon>Neopterygii</taxon>
        <taxon>Teleostei</taxon>
        <taxon>Ostariophysi</taxon>
        <taxon>Siluriformes</taxon>
        <taxon>Siluridae</taxon>
        <taxon>Silurus</taxon>
    </lineage>
</organism>
<evidence type="ECO:0000313" key="16">
    <source>
        <dbReference type="Proteomes" id="UP001205998"/>
    </source>
</evidence>
<comment type="subunit">
    <text evidence="3">Homotetramer.</text>
</comment>
<comment type="catalytic activity">
    <reaction evidence="11">
        <text>(4S)-4-hydroxy-2-oxoglutarate = glyoxylate + pyruvate</text>
        <dbReference type="Rhea" id="RHEA:35639"/>
        <dbReference type="ChEBI" id="CHEBI:15361"/>
        <dbReference type="ChEBI" id="CHEBI:36655"/>
        <dbReference type="ChEBI" id="CHEBI:71685"/>
        <dbReference type="EC" id="4.1.3.16"/>
    </reaction>
</comment>
<sequence length="323" mass="35470">MLAKILNLVYRREIGSVWRSVSTHASQRLDIAGIYPPIATPFTQDGNVDYQSLDKNLQKYGSIPFRGLVVQGSNGEYPYLTTEERIDIVRTVRETLPTSKIVMAGSGCESTRDTIKMSESMARAGADCVLVVTPCFYHGRMNSSALIQHYTQVADSSPIPIILYSVPANTFLDLPLDAVVQLSQHPNIIGIKDSGGDSSQCKVCIALQIYFPLKITQHTAIFIQITANKCAAGGVCALANVLGKQICELAQLCTSGQWDKAKELQYRLIEPNTAVTRKFGVPALKQAMEWFGYQGGVCRSPLQPLSKMELENLQADFSSNGWL</sequence>
<dbReference type="PIRSF" id="PIRSF001365">
    <property type="entry name" value="DHDPS"/>
    <property type="match status" value="1"/>
</dbReference>
<evidence type="ECO:0000313" key="15">
    <source>
        <dbReference type="EMBL" id="KAI5627560.1"/>
    </source>
</evidence>
<evidence type="ECO:0000256" key="13">
    <source>
        <dbReference type="PIRSR" id="PIRSR001365-1"/>
    </source>
</evidence>
<dbReference type="InterPro" id="IPR013785">
    <property type="entry name" value="Aldolase_TIM"/>
</dbReference>
<evidence type="ECO:0000256" key="8">
    <source>
        <dbReference type="ARBA" id="ARBA00030874"/>
    </source>
</evidence>
<dbReference type="InterPro" id="IPR002220">
    <property type="entry name" value="DapA-like"/>
</dbReference>
<feature type="active site" description="Proton donor/acceptor" evidence="13">
    <location>
        <position position="164"/>
    </location>
</feature>
<keyword evidence="6 12" id="KW-0456">Lyase</keyword>
<proteinExistence type="inferred from homology"/>
<evidence type="ECO:0000256" key="7">
    <source>
        <dbReference type="ARBA" id="ARBA00023270"/>
    </source>
</evidence>
<comment type="catalytic activity">
    <reaction evidence="10">
        <text>(4R)-4-hydroxy-2-oxoglutarate = glyoxylate + pyruvate</text>
        <dbReference type="Rhea" id="RHEA:30687"/>
        <dbReference type="ChEBI" id="CHEBI:15361"/>
        <dbReference type="ChEBI" id="CHEBI:36655"/>
        <dbReference type="ChEBI" id="CHEBI:62213"/>
        <dbReference type="EC" id="4.1.3.16"/>
    </reaction>
</comment>
<dbReference type="PROSITE" id="PS00666">
    <property type="entry name" value="DHDPS_2"/>
    <property type="match status" value="1"/>
</dbReference>
<evidence type="ECO:0000256" key="5">
    <source>
        <dbReference type="ARBA" id="ARBA00018425"/>
    </source>
</evidence>
<comment type="similarity">
    <text evidence="2 12">Belongs to the DapA family.</text>
</comment>
<feature type="binding site" evidence="14">
    <location>
        <position position="235"/>
    </location>
    <ligand>
        <name>pyruvate</name>
        <dbReference type="ChEBI" id="CHEBI:15361"/>
    </ligand>
</feature>
<dbReference type="InterPro" id="IPR020625">
    <property type="entry name" value="Schiff_base-form_aldolases_AS"/>
</dbReference>
<feature type="active site" description="Schiff-base intermediate with substrate" evidence="13">
    <location>
        <position position="192"/>
    </location>
</feature>
<dbReference type="EC" id="4.1.3.16" evidence="4"/>
<dbReference type="AlphaFoldDB" id="A0AAD5B5D3"/>
<evidence type="ECO:0000256" key="12">
    <source>
        <dbReference type="PIRNR" id="PIRNR001365"/>
    </source>
</evidence>
<dbReference type="Gene3D" id="3.20.20.70">
    <property type="entry name" value="Aldolase class I"/>
    <property type="match status" value="1"/>
</dbReference>
<comment type="function">
    <text evidence="1">Catalyzes the final step in the metabolic pathway of hydroxyproline.</text>
</comment>
<dbReference type="CDD" id="cd00408">
    <property type="entry name" value="DHDPS-like"/>
    <property type="match status" value="1"/>
</dbReference>
<accession>A0AAD5B5D3</accession>
<dbReference type="PANTHER" id="PTHR12128:SF66">
    <property type="entry name" value="4-HYDROXY-2-OXOGLUTARATE ALDOLASE, MITOCHONDRIAL"/>
    <property type="match status" value="1"/>
</dbReference>
<dbReference type="PRINTS" id="PR00146">
    <property type="entry name" value="DHPICSNTHASE"/>
</dbReference>
<evidence type="ECO:0000256" key="2">
    <source>
        <dbReference type="ARBA" id="ARBA00007592"/>
    </source>
</evidence>
<evidence type="ECO:0000256" key="10">
    <source>
        <dbReference type="ARBA" id="ARBA00033610"/>
    </source>
</evidence>
<keyword evidence="7" id="KW-0704">Schiff base</keyword>
<dbReference type="GO" id="GO:0009436">
    <property type="term" value="P:glyoxylate catabolic process"/>
    <property type="evidence" value="ECO:0007669"/>
    <property type="project" value="TreeGrafter"/>
</dbReference>